<keyword evidence="1" id="KW-1133">Transmembrane helix</keyword>
<comment type="caution">
    <text evidence="3">The sequence shown here is derived from an EMBL/GenBank/DDBJ whole genome shotgun (WGS) entry which is preliminary data.</text>
</comment>
<dbReference type="GO" id="GO:0002098">
    <property type="term" value="P:tRNA wobble uridine modification"/>
    <property type="evidence" value="ECO:0007669"/>
    <property type="project" value="TreeGrafter"/>
</dbReference>
<dbReference type="PANTHER" id="PTHR42714:SF2">
    <property type="entry name" value="TRNA MODIFICATION GTPASE GTPBP3, MITOCHONDRIAL"/>
    <property type="match status" value="1"/>
</dbReference>
<proteinExistence type="predicted"/>
<feature type="transmembrane region" description="Helical" evidence="1">
    <location>
        <begin position="131"/>
        <end position="153"/>
    </location>
</feature>
<dbReference type="GO" id="GO:0005525">
    <property type="term" value="F:GTP binding"/>
    <property type="evidence" value="ECO:0007669"/>
    <property type="project" value="InterPro"/>
</dbReference>
<dbReference type="AlphaFoldDB" id="A0A7Z1AEP0"/>
<feature type="domain" description="G" evidence="2">
    <location>
        <begin position="135"/>
        <end position="244"/>
    </location>
</feature>
<reference evidence="3 4" key="1">
    <citation type="submission" date="2016-06" db="EMBL/GenBank/DDBJ databases">
        <title>Genome sequence of endosymbiont of Candidatus Endolucinida thiodiazotropha.</title>
        <authorList>
            <person name="Poehlein A."/>
            <person name="Koenig S."/>
            <person name="Heiden S.E."/>
            <person name="Thuermer A."/>
            <person name="Voget S."/>
            <person name="Daniel R."/>
            <person name="Markert S."/>
            <person name="Gros O."/>
            <person name="Schweder T."/>
        </authorList>
    </citation>
    <scope>NUCLEOTIDE SEQUENCE [LARGE SCALE GENOMIC DNA]</scope>
    <source>
        <strain evidence="3 4">COS</strain>
    </source>
</reference>
<dbReference type="EMBL" id="MARB01000015">
    <property type="protein sequence ID" value="ODJ87057.1"/>
    <property type="molecule type" value="Genomic_DNA"/>
</dbReference>
<dbReference type="InterPro" id="IPR005225">
    <property type="entry name" value="Small_GTP-bd"/>
</dbReference>
<evidence type="ECO:0000313" key="3">
    <source>
        <dbReference type="EMBL" id="ODJ87057.1"/>
    </source>
</evidence>
<evidence type="ECO:0000313" key="4">
    <source>
        <dbReference type="Proteomes" id="UP000094769"/>
    </source>
</evidence>
<dbReference type="PANTHER" id="PTHR42714">
    <property type="entry name" value="TRNA MODIFICATION GTPASE GTPBP3"/>
    <property type="match status" value="1"/>
</dbReference>
<sequence length="500" mass="55600">MTEQQVPTSQKRILRLLLFVALLFLLLLALLIMLQLTESALSVWQMLDQLSPALLVVYAVGLFGFALLVSILSWLLLRPAKRKPAEQVLGASLPRDRESLTEALQQADSQGIDTAGARQELRELDRRAAQMTLYVVFFGAVSAGKSALIKAIAAAEDIEVDPRAGTTRRIAHYEYAEGEGVNLQLTDAPGILDTDPEHVHMAREEARRAHLVIYVCDGELTRDQYQELEVLKALERPLIVALNKQDRYSEEDLKAILARLRERLPEIEVIPVQAGGKEQITRIDDSGKEWYELRDREAKIGELMSAIKLRIESEGERFDARRDESLVRLGAEKLHLATQTHRRQEGEKLVRQYTGKAMVGAMAAISPGSDVLIQGYLGVQMVKALTSLYEVKAREVDVEHFIDLASQNVGKRMTLLLAMTGNVLKAFPGVGTVTGGLIHAVAYGLIFEGLGKAVVKTLQESGTLKTVQALDYFEEALSGDLESRAKYFARLAVEEFRKKE</sequence>
<protein>
    <submittedName>
        <fullName evidence="3">GTPase Era</fullName>
    </submittedName>
</protein>
<name>A0A7Z1AEP0_9GAMM</name>
<dbReference type="Pfam" id="PF01926">
    <property type="entry name" value="MMR_HSR1"/>
    <property type="match status" value="1"/>
</dbReference>
<keyword evidence="1" id="KW-0812">Transmembrane</keyword>
<evidence type="ECO:0000259" key="2">
    <source>
        <dbReference type="Pfam" id="PF01926"/>
    </source>
</evidence>
<dbReference type="CDD" id="cd00880">
    <property type="entry name" value="Era_like"/>
    <property type="match status" value="1"/>
</dbReference>
<gene>
    <name evidence="3" type="primary">era_2</name>
    <name evidence="3" type="ORF">CODIS_28060</name>
</gene>
<dbReference type="InterPro" id="IPR006073">
    <property type="entry name" value="GTP-bd"/>
</dbReference>
<feature type="transmembrane region" description="Helical" evidence="1">
    <location>
        <begin position="55"/>
        <end position="77"/>
    </location>
</feature>
<dbReference type="GO" id="GO:0030488">
    <property type="term" value="P:tRNA methylation"/>
    <property type="evidence" value="ECO:0007669"/>
    <property type="project" value="TreeGrafter"/>
</dbReference>
<dbReference type="SUPFAM" id="SSF52540">
    <property type="entry name" value="P-loop containing nucleoside triphosphate hydrolases"/>
    <property type="match status" value="1"/>
</dbReference>
<dbReference type="OrthoDB" id="5940879at2"/>
<dbReference type="RefSeq" id="WP_069126073.1">
    <property type="nucleotide sequence ID" value="NZ_MARB01000015.1"/>
</dbReference>
<dbReference type="GO" id="GO:0005829">
    <property type="term" value="C:cytosol"/>
    <property type="evidence" value="ECO:0007669"/>
    <property type="project" value="TreeGrafter"/>
</dbReference>
<dbReference type="NCBIfam" id="TIGR00231">
    <property type="entry name" value="small_GTP"/>
    <property type="match status" value="1"/>
</dbReference>
<organism evidence="3 4">
    <name type="scientific">Candidatus Thiodiazotropha endolucinida</name>
    <dbReference type="NCBI Taxonomy" id="1655433"/>
    <lineage>
        <taxon>Bacteria</taxon>
        <taxon>Pseudomonadati</taxon>
        <taxon>Pseudomonadota</taxon>
        <taxon>Gammaproteobacteria</taxon>
        <taxon>Chromatiales</taxon>
        <taxon>Sedimenticolaceae</taxon>
        <taxon>Candidatus Thiodiazotropha</taxon>
    </lineage>
</organism>
<keyword evidence="4" id="KW-1185">Reference proteome</keyword>
<evidence type="ECO:0000256" key="1">
    <source>
        <dbReference type="SAM" id="Phobius"/>
    </source>
</evidence>
<dbReference type="InterPro" id="IPR027417">
    <property type="entry name" value="P-loop_NTPase"/>
</dbReference>
<keyword evidence="1" id="KW-0472">Membrane</keyword>
<accession>A0A7Z1AEP0</accession>
<dbReference type="Gene3D" id="3.40.50.300">
    <property type="entry name" value="P-loop containing nucleotide triphosphate hydrolases"/>
    <property type="match status" value="1"/>
</dbReference>
<dbReference type="Proteomes" id="UP000094769">
    <property type="component" value="Unassembled WGS sequence"/>
</dbReference>